<accession>A0A845AGA3</accession>
<feature type="chain" id="PRO_5032725416" evidence="1">
    <location>
        <begin position="25"/>
        <end position="278"/>
    </location>
</feature>
<evidence type="ECO:0000313" key="2">
    <source>
        <dbReference type="EMBL" id="MXP27845.1"/>
    </source>
</evidence>
<evidence type="ECO:0000256" key="1">
    <source>
        <dbReference type="SAM" id="SignalP"/>
    </source>
</evidence>
<dbReference type="EMBL" id="WTYA01000002">
    <property type="protein sequence ID" value="MXP27845.1"/>
    <property type="molecule type" value="Genomic_DNA"/>
</dbReference>
<protein>
    <submittedName>
        <fullName evidence="2">Uncharacterized protein</fullName>
    </submittedName>
</protein>
<proteinExistence type="predicted"/>
<evidence type="ECO:0000313" key="3">
    <source>
        <dbReference type="Proteomes" id="UP000439780"/>
    </source>
</evidence>
<name>A0A845AGA3_9SPHN</name>
<dbReference type="AlphaFoldDB" id="A0A845AGA3"/>
<dbReference type="OrthoDB" id="7406594at2"/>
<keyword evidence="1" id="KW-0732">Signal</keyword>
<organism evidence="2 3">
    <name type="scientific">Qipengyuania algicida</name>
    <dbReference type="NCBI Taxonomy" id="1836209"/>
    <lineage>
        <taxon>Bacteria</taxon>
        <taxon>Pseudomonadati</taxon>
        <taxon>Pseudomonadota</taxon>
        <taxon>Alphaproteobacteria</taxon>
        <taxon>Sphingomonadales</taxon>
        <taxon>Erythrobacteraceae</taxon>
        <taxon>Qipengyuania</taxon>
    </lineage>
</organism>
<comment type="caution">
    <text evidence="2">The sequence shown here is derived from an EMBL/GenBank/DDBJ whole genome shotgun (WGS) entry which is preliminary data.</text>
</comment>
<feature type="signal peptide" evidence="1">
    <location>
        <begin position="1"/>
        <end position="24"/>
    </location>
</feature>
<dbReference type="RefSeq" id="WP_160752142.1">
    <property type="nucleotide sequence ID" value="NZ_WTYA01000002.1"/>
</dbReference>
<dbReference type="Proteomes" id="UP000439780">
    <property type="component" value="Unassembled WGS sequence"/>
</dbReference>
<gene>
    <name evidence="2" type="ORF">GRI58_03280</name>
</gene>
<sequence>MHANRLFLVSLSGFALALANPVFAQAPAATPGPTYADLATLADGTPMVIHAQILRQITLPPERAPNVAPGHVRLYIEAQTQALLLGNAPIGAALHYLVDVPFDARGKPPKLKKEEVILFARPVAGRPDQVQLVKPDAQLLWSPALAEKLKPILAAFAAPNSPPAITGVSDALSTPGNLTGESDTQIFLTTADGDPAALSIVRRPNMAPHWGVSWTELVDQSAKPAEPDTLEWYRLACGLPSTLPDSANLAQDPRDRAQAQSDYRFVLDQLGPCKRNRG</sequence>
<keyword evidence="3" id="KW-1185">Reference proteome</keyword>
<reference evidence="2 3" key="1">
    <citation type="submission" date="2019-12" db="EMBL/GenBank/DDBJ databases">
        <title>Genomic-based taxomic classification of the family Erythrobacteraceae.</title>
        <authorList>
            <person name="Xu L."/>
        </authorList>
    </citation>
    <scope>NUCLEOTIDE SEQUENCE [LARGE SCALE GENOMIC DNA]</scope>
    <source>
        <strain evidence="2 3">KEMB 9005-328</strain>
    </source>
</reference>